<name>A0AA88DPL7_FICCA</name>
<reference evidence="3" key="1">
    <citation type="submission" date="2023-07" db="EMBL/GenBank/DDBJ databases">
        <title>draft genome sequence of fig (Ficus carica).</title>
        <authorList>
            <person name="Takahashi T."/>
            <person name="Nishimura K."/>
        </authorList>
    </citation>
    <scope>NUCLEOTIDE SEQUENCE</scope>
</reference>
<evidence type="ECO:0000313" key="3">
    <source>
        <dbReference type="EMBL" id="GMN59237.1"/>
    </source>
</evidence>
<dbReference type="PANTHER" id="PTHR47926">
    <property type="entry name" value="PENTATRICOPEPTIDE REPEAT-CONTAINING PROTEIN"/>
    <property type="match status" value="1"/>
</dbReference>
<dbReference type="NCBIfam" id="TIGR00756">
    <property type="entry name" value="PPR"/>
    <property type="match status" value="4"/>
</dbReference>
<dbReference type="GO" id="GO:0003723">
    <property type="term" value="F:RNA binding"/>
    <property type="evidence" value="ECO:0007669"/>
    <property type="project" value="InterPro"/>
</dbReference>
<feature type="repeat" description="PPR" evidence="2">
    <location>
        <begin position="267"/>
        <end position="301"/>
    </location>
</feature>
<dbReference type="InterPro" id="IPR002885">
    <property type="entry name" value="PPR_rpt"/>
</dbReference>
<accession>A0AA88DPL7</accession>
<comment type="caution">
    <text evidence="3">The sequence shown here is derived from an EMBL/GenBank/DDBJ whole genome shotgun (WGS) entry which is preliminary data.</text>
</comment>
<evidence type="ECO:0000313" key="4">
    <source>
        <dbReference type="Proteomes" id="UP001187192"/>
    </source>
</evidence>
<dbReference type="AlphaFoldDB" id="A0AA88DPL7"/>
<dbReference type="InterPro" id="IPR011990">
    <property type="entry name" value="TPR-like_helical_dom_sf"/>
</dbReference>
<dbReference type="Gene3D" id="1.25.40.10">
    <property type="entry name" value="Tetratricopeptide repeat domain"/>
    <property type="match status" value="3"/>
</dbReference>
<keyword evidence="1" id="KW-0677">Repeat</keyword>
<dbReference type="Pfam" id="PF01535">
    <property type="entry name" value="PPR"/>
    <property type="match status" value="3"/>
</dbReference>
<dbReference type="InterPro" id="IPR046960">
    <property type="entry name" value="PPR_At4g14850-like_plant"/>
</dbReference>
<keyword evidence="4" id="KW-1185">Reference proteome</keyword>
<dbReference type="PANTHER" id="PTHR47926:SF347">
    <property type="entry name" value="PENTATRICOPEPTIDE REPEAT-CONTAINING PROTEIN"/>
    <property type="match status" value="1"/>
</dbReference>
<dbReference type="Pfam" id="PF13041">
    <property type="entry name" value="PPR_2"/>
    <property type="match status" value="2"/>
</dbReference>
<dbReference type="EMBL" id="BTGU01000085">
    <property type="protein sequence ID" value="GMN59237.1"/>
    <property type="molecule type" value="Genomic_DNA"/>
</dbReference>
<protein>
    <recommendedName>
        <fullName evidence="5">Pentatricopeptide repeat-containing protein</fullName>
    </recommendedName>
</protein>
<feature type="repeat" description="PPR" evidence="2">
    <location>
        <begin position="144"/>
        <end position="178"/>
    </location>
</feature>
<gene>
    <name evidence="3" type="ORF">TIFTF001_028331</name>
</gene>
<evidence type="ECO:0000256" key="1">
    <source>
        <dbReference type="ARBA" id="ARBA00022737"/>
    </source>
</evidence>
<feature type="repeat" description="PPR" evidence="2">
    <location>
        <begin position="76"/>
        <end position="110"/>
    </location>
</feature>
<dbReference type="GO" id="GO:0009451">
    <property type="term" value="P:RNA modification"/>
    <property type="evidence" value="ECO:0007669"/>
    <property type="project" value="InterPro"/>
</dbReference>
<proteinExistence type="predicted"/>
<sequence length="348" mass="38907">MMGSSGLEVESYTCHFALKACTGLLDYETGMEVVKVAVEKGMEREKILRSAIIGILVRFGKTDDARSLFDRMTERDVVCWNSIIGGYVQASQIREAFDMFFRMRNSGITPSHITIVKLDSSLHYNNMGEIVIAHLVFETMPTRNLVSWNPMISGCVQNGFVLEAFALFKRLLRSGGLAQNGYADEAVKIFCQMQEGVVGNSVTLVSVVHSCAQLGCRRKGISVHAHLFCCRHAFDVVNRTSLIDVYAKYGRINSAELIFIKSSVCEDVVIWNSLITAYGIHGLGKKAVGIYRLMMEEEIEPDETLFLSLLTACSHSGLVEDGIRLFHSMEKTIKLHPQKNIMLALWIF</sequence>
<organism evidence="3 4">
    <name type="scientific">Ficus carica</name>
    <name type="common">Common fig</name>
    <dbReference type="NCBI Taxonomy" id="3494"/>
    <lineage>
        <taxon>Eukaryota</taxon>
        <taxon>Viridiplantae</taxon>
        <taxon>Streptophyta</taxon>
        <taxon>Embryophyta</taxon>
        <taxon>Tracheophyta</taxon>
        <taxon>Spermatophyta</taxon>
        <taxon>Magnoliopsida</taxon>
        <taxon>eudicotyledons</taxon>
        <taxon>Gunneridae</taxon>
        <taxon>Pentapetalae</taxon>
        <taxon>rosids</taxon>
        <taxon>fabids</taxon>
        <taxon>Rosales</taxon>
        <taxon>Moraceae</taxon>
        <taxon>Ficeae</taxon>
        <taxon>Ficus</taxon>
    </lineage>
</organism>
<evidence type="ECO:0008006" key="5">
    <source>
        <dbReference type="Google" id="ProtNLM"/>
    </source>
</evidence>
<dbReference type="PROSITE" id="PS51375">
    <property type="entry name" value="PPR"/>
    <property type="match status" value="3"/>
</dbReference>
<dbReference type="Proteomes" id="UP001187192">
    <property type="component" value="Unassembled WGS sequence"/>
</dbReference>
<evidence type="ECO:0000256" key="2">
    <source>
        <dbReference type="PROSITE-ProRule" id="PRU00708"/>
    </source>
</evidence>